<feature type="compositionally biased region" description="Low complexity" evidence="1">
    <location>
        <begin position="415"/>
        <end position="430"/>
    </location>
</feature>
<feature type="domain" description="Myb-like" evidence="2">
    <location>
        <begin position="309"/>
        <end position="358"/>
    </location>
</feature>
<name>A0A8H8RTL8_9HELO</name>
<organism evidence="3 4">
    <name type="scientific">Lachnellula subtilissima</name>
    <dbReference type="NCBI Taxonomy" id="602034"/>
    <lineage>
        <taxon>Eukaryota</taxon>
        <taxon>Fungi</taxon>
        <taxon>Dikarya</taxon>
        <taxon>Ascomycota</taxon>
        <taxon>Pezizomycotina</taxon>
        <taxon>Leotiomycetes</taxon>
        <taxon>Helotiales</taxon>
        <taxon>Lachnaceae</taxon>
        <taxon>Lachnellula</taxon>
    </lineage>
</organism>
<dbReference type="EMBL" id="QGMJ01000155">
    <property type="protein sequence ID" value="TVY40995.1"/>
    <property type="molecule type" value="Genomic_DNA"/>
</dbReference>
<gene>
    <name evidence="3" type="ORF">LSUB1_G005679</name>
</gene>
<dbReference type="AlphaFoldDB" id="A0A8H8RTL8"/>
<reference evidence="3 4" key="1">
    <citation type="submission" date="2018-05" db="EMBL/GenBank/DDBJ databases">
        <title>Genome sequencing and assembly of the regulated plant pathogen Lachnellula willkommii and related sister species for the development of diagnostic species identification markers.</title>
        <authorList>
            <person name="Giroux E."/>
            <person name="Bilodeau G."/>
        </authorList>
    </citation>
    <scope>NUCLEOTIDE SEQUENCE [LARGE SCALE GENOMIC DNA]</scope>
    <source>
        <strain evidence="3 4">CBS 197.66</strain>
    </source>
</reference>
<feature type="region of interest" description="Disordered" evidence="1">
    <location>
        <begin position="226"/>
        <end position="248"/>
    </location>
</feature>
<keyword evidence="4" id="KW-1185">Reference proteome</keyword>
<evidence type="ECO:0000259" key="2">
    <source>
        <dbReference type="PROSITE" id="PS50090"/>
    </source>
</evidence>
<dbReference type="Proteomes" id="UP000462212">
    <property type="component" value="Unassembled WGS sequence"/>
</dbReference>
<dbReference type="SMART" id="SM00717">
    <property type="entry name" value="SANT"/>
    <property type="match status" value="1"/>
</dbReference>
<feature type="region of interest" description="Disordered" evidence="1">
    <location>
        <begin position="373"/>
        <end position="447"/>
    </location>
</feature>
<accession>A0A8H8RTL8</accession>
<evidence type="ECO:0000313" key="3">
    <source>
        <dbReference type="EMBL" id="TVY40995.1"/>
    </source>
</evidence>
<dbReference type="InterPro" id="IPR001005">
    <property type="entry name" value="SANT/Myb"/>
</dbReference>
<dbReference type="PROSITE" id="PS50090">
    <property type="entry name" value="MYB_LIKE"/>
    <property type="match status" value="1"/>
</dbReference>
<feature type="compositionally biased region" description="Polar residues" evidence="1">
    <location>
        <begin position="380"/>
        <end position="391"/>
    </location>
</feature>
<dbReference type="OrthoDB" id="5421421at2759"/>
<dbReference type="CDD" id="cd00167">
    <property type="entry name" value="SANT"/>
    <property type="match status" value="1"/>
</dbReference>
<feature type="compositionally biased region" description="Polar residues" evidence="1">
    <location>
        <begin position="400"/>
        <end position="414"/>
    </location>
</feature>
<feature type="region of interest" description="Disordered" evidence="1">
    <location>
        <begin position="133"/>
        <end position="180"/>
    </location>
</feature>
<proteinExistence type="predicted"/>
<sequence length="447" mass="50386">MPSMAEAVYSIQPGRTLHNHPDLTPYSAVSSFNLPVHYDASLITPISMSDSTPKTRPSPTMKDKRIKLSPTSVSPTFHLFGDDEDFSHSKFNPPMKHKDSLQVFSPENSFPLSPLVCPEPFWGSYGVSAPLSAVTSNSSPPMLASPNLNSASSVSNDSHHSRQPTPSHNNHTYGAHNSAPILIAPNPATLRGAIKQENGPYRQNSLQSDASTPRSQGPTQVAFIDSMSSLGSSGSGERKRKSPEAGFEDECLSSDDLTYEEHLLLQLTEQDQLPWKEVAVRFNEKTGKQMKVPALQMRKKRLIERLRVWTDNEERALIMAWEQYEKSKWDAIAQGMLKHGCTEKWTREAVQKKWNEMHHDEISYLSGYERKRRHQRVNSEETNSVVHSSYDNDTRPMAVSTVTMDQVRSRTASDSSSQMQFHRQQQAQMMFEEHRQQQQQDGSTSQT</sequence>
<comment type="caution">
    <text evidence="3">The sequence shown here is derived from an EMBL/GenBank/DDBJ whole genome shotgun (WGS) entry which is preliminary data.</text>
</comment>
<protein>
    <recommendedName>
        <fullName evidence="2">Myb-like domain-containing protein</fullName>
    </recommendedName>
</protein>
<evidence type="ECO:0000256" key="1">
    <source>
        <dbReference type="SAM" id="MobiDB-lite"/>
    </source>
</evidence>
<evidence type="ECO:0000313" key="4">
    <source>
        <dbReference type="Proteomes" id="UP000462212"/>
    </source>
</evidence>
<feature type="compositionally biased region" description="Polar residues" evidence="1">
    <location>
        <begin position="163"/>
        <end position="172"/>
    </location>
</feature>